<dbReference type="RefSeq" id="WP_340523985.1">
    <property type="nucleotide sequence ID" value="NZ_JBBLXS010000095.1"/>
</dbReference>
<accession>A0ABU8YL41</accession>
<protein>
    <submittedName>
        <fullName evidence="1">Uncharacterized protein</fullName>
    </submittedName>
</protein>
<name>A0ABU8YL41_9CYAN</name>
<reference evidence="1 2" key="1">
    <citation type="journal article" date="2020" name="Harmful Algae">
        <title>Molecular and morphological characterization of a novel dihydroanatoxin-a producing Microcoleus species (cyanobacteria) from the Russian River, California, USA.</title>
        <authorList>
            <person name="Conklin K.Y."/>
            <person name="Stancheva R."/>
            <person name="Otten T.G."/>
            <person name="Fadness R."/>
            <person name="Boyer G.L."/>
            <person name="Read B."/>
            <person name="Zhang X."/>
            <person name="Sheath R.G."/>
        </authorList>
    </citation>
    <scope>NUCLEOTIDE SEQUENCE [LARGE SCALE GENOMIC DNA]</scope>
    <source>
        <strain evidence="1 2">PTRS2</strain>
    </source>
</reference>
<sequence length="55" mass="6227">MLEFSLFVISSIQLMLKHTITHSSSHKSHYLESADCGDRPCDDRFYCDGSLGLSF</sequence>
<evidence type="ECO:0000313" key="1">
    <source>
        <dbReference type="EMBL" id="MEK0185118.1"/>
    </source>
</evidence>
<keyword evidence="2" id="KW-1185">Reference proteome</keyword>
<comment type="caution">
    <text evidence="1">The sequence shown here is derived from an EMBL/GenBank/DDBJ whole genome shotgun (WGS) entry which is preliminary data.</text>
</comment>
<dbReference type="EMBL" id="JBBLXS010000095">
    <property type="protein sequence ID" value="MEK0185118.1"/>
    <property type="molecule type" value="Genomic_DNA"/>
</dbReference>
<gene>
    <name evidence="1" type="ORF">WMG39_09625</name>
</gene>
<dbReference type="Proteomes" id="UP001384579">
    <property type="component" value="Unassembled WGS sequence"/>
</dbReference>
<evidence type="ECO:0000313" key="2">
    <source>
        <dbReference type="Proteomes" id="UP001384579"/>
    </source>
</evidence>
<proteinExistence type="predicted"/>
<organism evidence="1 2">
    <name type="scientific">Microcoleus anatoxicus PTRS2</name>
    <dbReference type="NCBI Taxonomy" id="2705321"/>
    <lineage>
        <taxon>Bacteria</taxon>
        <taxon>Bacillati</taxon>
        <taxon>Cyanobacteriota</taxon>
        <taxon>Cyanophyceae</taxon>
        <taxon>Oscillatoriophycideae</taxon>
        <taxon>Oscillatoriales</taxon>
        <taxon>Microcoleaceae</taxon>
        <taxon>Microcoleus</taxon>
        <taxon>Microcoleus anatoxicus</taxon>
    </lineage>
</organism>